<dbReference type="NCBIfam" id="NF004790">
    <property type="entry name" value="PRK06136.1"/>
    <property type="match status" value="1"/>
</dbReference>
<name>A0A268P552_SHOCL</name>
<dbReference type="FunFam" id="3.40.1010.10:FF:000001">
    <property type="entry name" value="Siroheme synthase"/>
    <property type="match status" value="1"/>
</dbReference>
<keyword evidence="5 9" id="KW-0808">Transferase</keyword>
<feature type="domain" description="Tetrapyrrole methylase" evidence="10">
    <location>
        <begin position="6"/>
        <end position="218"/>
    </location>
</feature>
<dbReference type="InterPro" id="IPR014776">
    <property type="entry name" value="4pyrrole_Mease_sub2"/>
</dbReference>
<evidence type="ECO:0000313" key="12">
    <source>
        <dbReference type="Proteomes" id="UP000216207"/>
    </source>
</evidence>
<dbReference type="InterPro" id="IPR003043">
    <property type="entry name" value="Uropor_MeTrfase_CS"/>
</dbReference>
<evidence type="ECO:0000256" key="9">
    <source>
        <dbReference type="RuleBase" id="RU003960"/>
    </source>
</evidence>
<evidence type="ECO:0000256" key="7">
    <source>
        <dbReference type="ARBA" id="ARBA00023244"/>
    </source>
</evidence>
<dbReference type="AlphaFoldDB" id="A0A268P552"/>
<proteinExistence type="inferred from homology"/>
<dbReference type="RefSeq" id="WP_095326028.1">
    <property type="nucleotide sequence ID" value="NZ_JAUPFF010000003.1"/>
</dbReference>
<dbReference type="Gene3D" id="3.30.950.10">
    <property type="entry name" value="Methyltransferase, Cobalt-precorrin-4 Transmethylase, Domain 2"/>
    <property type="match status" value="1"/>
</dbReference>
<keyword evidence="4 9" id="KW-0489">Methyltransferase</keyword>
<dbReference type="CDD" id="cd11642">
    <property type="entry name" value="SUMT"/>
    <property type="match status" value="1"/>
</dbReference>
<keyword evidence="7" id="KW-0627">Porphyrin biosynthesis</keyword>
<gene>
    <name evidence="11" type="primary">cobA</name>
    <name evidence="11" type="ORF">CHH72_00670</name>
</gene>
<dbReference type="PROSITE" id="PS00840">
    <property type="entry name" value="SUMT_2"/>
    <property type="match status" value="1"/>
</dbReference>
<dbReference type="GO" id="GO:0019354">
    <property type="term" value="P:siroheme biosynthetic process"/>
    <property type="evidence" value="ECO:0007669"/>
    <property type="project" value="InterPro"/>
</dbReference>
<comment type="similarity">
    <text evidence="1 9">Belongs to the precorrin methyltransferase family.</text>
</comment>
<evidence type="ECO:0000256" key="5">
    <source>
        <dbReference type="ARBA" id="ARBA00022679"/>
    </source>
</evidence>
<dbReference type="Proteomes" id="UP000216207">
    <property type="component" value="Unassembled WGS sequence"/>
</dbReference>
<dbReference type="GO" id="GO:0004851">
    <property type="term" value="F:uroporphyrin-III C-methyltransferase activity"/>
    <property type="evidence" value="ECO:0007669"/>
    <property type="project" value="UniProtKB-EC"/>
</dbReference>
<evidence type="ECO:0000256" key="8">
    <source>
        <dbReference type="ARBA" id="ARBA00079776"/>
    </source>
</evidence>
<dbReference type="PANTHER" id="PTHR45790">
    <property type="entry name" value="SIROHEME SYNTHASE-RELATED"/>
    <property type="match status" value="1"/>
</dbReference>
<dbReference type="SUPFAM" id="SSF53790">
    <property type="entry name" value="Tetrapyrrole methylase"/>
    <property type="match status" value="1"/>
</dbReference>
<keyword evidence="6" id="KW-0949">S-adenosyl-L-methionine</keyword>
<sequence>MSIQGKVYLVGAGPGDAELLTVKARKVLQQADVVIFDRLANPALIMEVSDHAKLVYAGKQPCKHVLRQGDIQTEMLVHAKKGKTVVRLKGGDPAVFGRVGEEAAYLKTHHIPFEIVPGVTAGTAASIYAGVPATHRTLSSSFAVVTAHRDRDEKKEPPNWRALAQSVDTLMIYMGMKQLAAIVDQLMTHGKPAGTPVLIVEWGTYSRQRSVEGTLETIVTNVANANLANPAVILIGDVVGVRGAVSWFEHKPLSGMGILSLRGETEMTGTLRAQGADVFAAPLQQNKGKIVTDTDIAAVLQTSKNQAVLFFAKEVLFAFLAKLGEKGYDIRSVQGQLMAGTQEVEQIARSLGLQLARYSKKSTLSPVMIGTDAINRRLLPQKITVAIRRLLEEGHLTHAFCETEQEIDDLRLVLAECANEAVLPILTTSDQVQAYAKSLSMSASVVLHNQPLDQTMS</sequence>
<dbReference type="InterPro" id="IPR014777">
    <property type="entry name" value="4pyrrole_Mease_sub1"/>
</dbReference>
<dbReference type="Gene3D" id="3.40.1010.10">
    <property type="entry name" value="Cobalt-precorrin-4 Transmethylase, Domain 1"/>
    <property type="match status" value="1"/>
</dbReference>
<dbReference type="NCBIfam" id="TIGR01469">
    <property type="entry name" value="cobA_cysG_Cterm"/>
    <property type="match status" value="1"/>
</dbReference>
<evidence type="ECO:0000256" key="3">
    <source>
        <dbReference type="ARBA" id="ARBA00018323"/>
    </source>
</evidence>
<dbReference type="InterPro" id="IPR050161">
    <property type="entry name" value="Siro_Cobalamin_biosynth"/>
</dbReference>
<protein>
    <recommendedName>
        <fullName evidence="3">Uroporphyrinogen-III C-methyltransferase</fullName>
        <ecNumber evidence="2">2.1.1.107</ecNumber>
    </recommendedName>
    <alternativeName>
        <fullName evidence="8">Uroporphyrinogen III methylase</fullName>
    </alternativeName>
</protein>
<dbReference type="EMBL" id="NPCC01000004">
    <property type="protein sequence ID" value="PAE90435.1"/>
    <property type="molecule type" value="Genomic_DNA"/>
</dbReference>
<dbReference type="PANTHER" id="PTHR45790:SF3">
    <property type="entry name" value="S-ADENOSYL-L-METHIONINE-DEPENDENT UROPORPHYRINOGEN III METHYLTRANSFERASE, CHLOROPLASTIC"/>
    <property type="match status" value="1"/>
</dbReference>
<organism evidence="11 12">
    <name type="scientific">Shouchella clausii</name>
    <name type="common">Alkalihalobacillus clausii</name>
    <dbReference type="NCBI Taxonomy" id="79880"/>
    <lineage>
        <taxon>Bacteria</taxon>
        <taxon>Bacillati</taxon>
        <taxon>Bacillota</taxon>
        <taxon>Bacilli</taxon>
        <taxon>Bacillales</taxon>
        <taxon>Bacillaceae</taxon>
        <taxon>Shouchella</taxon>
    </lineage>
</organism>
<accession>A0A268P552</accession>
<evidence type="ECO:0000313" key="11">
    <source>
        <dbReference type="EMBL" id="PAE90435.1"/>
    </source>
</evidence>
<evidence type="ECO:0000259" key="10">
    <source>
        <dbReference type="Pfam" id="PF00590"/>
    </source>
</evidence>
<comment type="caution">
    <text evidence="11">The sequence shown here is derived from an EMBL/GenBank/DDBJ whole genome shotgun (WGS) entry which is preliminary data.</text>
</comment>
<dbReference type="EC" id="2.1.1.107" evidence="2"/>
<evidence type="ECO:0000256" key="4">
    <source>
        <dbReference type="ARBA" id="ARBA00022603"/>
    </source>
</evidence>
<evidence type="ECO:0000256" key="1">
    <source>
        <dbReference type="ARBA" id="ARBA00005879"/>
    </source>
</evidence>
<dbReference type="FunFam" id="3.30.950.10:FF:000001">
    <property type="entry name" value="Siroheme synthase"/>
    <property type="match status" value="1"/>
</dbReference>
<dbReference type="PROSITE" id="PS00839">
    <property type="entry name" value="SUMT_1"/>
    <property type="match status" value="1"/>
</dbReference>
<dbReference type="InterPro" id="IPR035996">
    <property type="entry name" value="4pyrrol_Methylase_sf"/>
</dbReference>
<evidence type="ECO:0000256" key="2">
    <source>
        <dbReference type="ARBA" id="ARBA00012162"/>
    </source>
</evidence>
<dbReference type="Pfam" id="PF00590">
    <property type="entry name" value="TP_methylase"/>
    <property type="match status" value="1"/>
</dbReference>
<reference evidence="11 12" key="1">
    <citation type="submission" date="2017-07" db="EMBL/GenBank/DDBJ databases">
        <title>Isolation and whole genome analysis of endospore-forming bacteria from heroin.</title>
        <authorList>
            <person name="Kalinowski J."/>
            <person name="Ahrens B."/>
            <person name="Al-Dilaimi A."/>
            <person name="Winkler A."/>
            <person name="Wibberg D."/>
            <person name="Schleenbecker U."/>
            <person name="Ruckert C."/>
            <person name="Wolfel R."/>
            <person name="Grass G."/>
        </authorList>
    </citation>
    <scope>NUCLEOTIDE SEQUENCE [LARGE SCALE GENOMIC DNA]</scope>
    <source>
        <strain evidence="11 12">7539</strain>
    </source>
</reference>
<evidence type="ECO:0000256" key="6">
    <source>
        <dbReference type="ARBA" id="ARBA00022691"/>
    </source>
</evidence>
<dbReference type="InterPro" id="IPR000878">
    <property type="entry name" value="4pyrrol_Mease"/>
</dbReference>
<dbReference type="GO" id="GO:0032259">
    <property type="term" value="P:methylation"/>
    <property type="evidence" value="ECO:0007669"/>
    <property type="project" value="UniProtKB-KW"/>
</dbReference>
<dbReference type="InterPro" id="IPR006366">
    <property type="entry name" value="CobA/CysG_C"/>
</dbReference>